<keyword evidence="2" id="KW-1185">Reference proteome</keyword>
<organism evidence="1 2">
    <name type="scientific">Umbelopsis vinacea</name>
    <dbReference type="NCBI Taxonomy" id="44442"/>
    <lineage>
        <taxon>Eukaryota</taxon>
        <taxon>Fungi</taxon>
        <taxon>Fungi incertae sedis</taxon>
        <taxon>Mucoromycota</taxon>
        <taxon>Mucoromycotina</taxon>
        <taxon>Umbelopsidomycetes</taxon>
        <taxon>Umbelopsidales</taxon>
        <taxon>Umbelopsidaceae</taxon>
        <taxon>Umbelopsis</taxon>
    </lineage>
</organism>
<evidence type="ECO:0000313" key="2">
    <source>
        <dbReference type="Proteomes" id="UP000612746"/>
    </source>
</evidence>
<evidence type="ECO:0008006" key="3">
    <source>
        <dbReference type="Google" id="ProtNLM"/>
    </source>
</evidence>
<comment type="caution">
    <text evidence="1">The sequence shown here is derived from an EMBL/GenBank/DDBJ whole genome shotgun (WGS) entry which is preliminary data.</text>
</comment>
<dbReference type="EMBL" id="JAEPRA010000015">
    <property type="protein sequence ID" value="KAG2175167.1"/>
    <property type="molecule type" value="Genomic_DNA"/>
</dbReference>
<dbReference type="InterPro" id="IPR044851">
    <property type="entry name" value="Wax_synthase"/>
</dbReference>
<dbReference type="AlphaFoldDB" id="A0A8H7PJI6"/>
<dbReference type="PANTHER" id="PTHR31595:SF57">
    <property type="entry name" value="OS04G0481900 PROTEIN"/>
    <property type="match status" value="1"/>
</dbReference>
<dbReference type="GO" id="GO:0008374">
    <property type="term" value="F:O-acyltransferase activity"/>
    <property type="evidence" value="ECO:0007669"/>
    <property type="project" value="InterPro"/>
</dbReference>
<dbReference type="OrthoDB" id="1077582at2759"/>
<accession>A0A8H7PJI6</accession>
<evidence type="ECO:0000313" key="1">
    <source>
        <dbReference type="EMBL" id="KAG2175167.1"/>
    </source>
</evidence>
<dbReference type="GO" id="GO:0006629">
    <property type="term" value="P:lipid metabolic process"/>
    <property type="evidence" value="ECO:0007669"/>
    <property type="project" value="InterPro"/>
</dbReference>
<protein>
    <recommendedName>
        <fullName evidence="3">Wax synthase domain-containing protein</fullName>
    </recommendedName>
</protein>
<dbReference type="PANTHER" id="PTHR31595">
    <property type="entry name" value="LONG-CHAIN-ALCOHOL O-FATTY-ACYLTRANSFERASE 3-RELATED"/>
    <property type="match status" value="1"/>
</dbReference>
<reference evidence="1" key="1">
    <citation type="submission" date="2020-12" db="EMBL/GenBank/DDBJ databases">
        <title>Metabolic potential, ecology and presence of endohyphal bacteria is reflected in genomic diversity of Mucoromycotina.</title>
        <authorList>
            <person name="Muszewska A."/>
            <person name="Okrasinska A."/>
            <person name="Steczkiewicz K."/>
            <person name="Drgas O."/>
            <person name="Orlowska M."/>
            <person name="Perlinska-Lenart U."/>
            <person name="Aleksandrzak-Piekarczyk T."/>
            <person name="Szatraj K."/>
            <person name="Zielenkiewicz U."/>
            <person name="Pilsyk S."/>
            <person name="Malc E."/>
            <person name="Mieczkowski P."/>
            <person name="Kruszewska J.S."/>
            <person name="Biernat P."/>
            <person name="Pawlowska J."/>
        </authorList>
    </citation>
    <scope>NUCLEOTIDE SEQUENCE</scope>
    <source>
        <strain evidence="1">WA0000051536</strain>
    </source>
</reference>
<proteinExistence type="predicted"/>
<sequence>MPLMLTTNHPAIDLFLVPTPIYVCAQNMSLPAPLPPVKDIVLSLCSVMLEPNPPPDSTRIRQRGLLKIARGALKYGIKLLLVPLLSNEQDLLQLPFYSPLSIANTLGYGTVLYCLVGSVTDVATGLAQAIVNKDLMELMDNPYFAYSRWNRIMSNMFHRSVFAPTHVKRDQTVAQRQWKNTLSAMTTFAASGVFHEILVSSLFRETHGEHMAFFLLQGLATVAEVQCLGSRYAPKGLQHALSTSSTFLWLGVTGRLFFLPFWRRTFFSL</sequence>
<dbReference type="Proteomes" id="UP000612746">
    <property type="component" value="Unassembled WGS sequence"/>
</dbReference>
<name>A0A8H7PJI6_9FUNG</name>
<gene>
    <name evidence="1" type="ORF">INT44_007655</name>
</gene>